<keyword evidence="6 12" id="KW-0812">Transmembrane</keyword>
<keyword evidence="16" id="KW-1185">Reference proteome</keyword>
<evidence type="ECO:0000256" key="9">
    <source>
        <dbReference type="ARBA" id="ARBA00023136"/>
    </source>
</evidence>
<comment type="subcellular location">
    <subcellularLocation>
        <location evidence="1">Cell membrane</location>
        <topology evidence="1">Multi-pass membrane protein</topology>
    </subcellularLocation>
</comment>
<organism evidence="15 16">
    <name type="scientific">Liquorilactobacillus hordei DSM 19519</name>
    <dbReference type="NCBI Taxonomy" id="1423759"/>
    <lineage>
        <taxon>Bacteria</taxon>
        <taxon>Bacillati</taxon>
        <taxon>Bacillota</taxon>
        <taxon>Bacilli</taxon>
        <taxon>Lactobacillales</taxon>
        <taxon>Lactobacillaceae</taxon>
        <taxon>Liquorilactobacillus</taxon>
    </lineage>
</organism>
<proteinExistence type="inferred from homology"/>
<feature type="transmembrane region" description="Helical" evidence="12">
    <location>
        <begin position="24"/>
        <end position="46"/>
    </location>
</feature>
<evidence type="ECO:0000259" key="13">
    <source>
        <dbReference type="Pfam" id="PF02706"/>
    </source>
</evidence>
<evidence type="ECO:0000256" key="4">
    <source>
        <dbReference type="ARBA" id="ARBA00020739"/>
    </source>
</evidence>
<dbReference type="PATRIC" id="fig|1423759.3.peg.1945"/>
<dbReference type="InterPro" id="IPR003856">
    <property type="entry name" value="LPS_length_determ_N"/>
</dbReference>
<evidence type="ECO:0000259" key="14">
    <source>
        <dbReference type="Pfam" id="PF13807"/>
    </source>
</evidence>
<feature type="domain" description="Tyrosine-protein kinase G-rich" evidence="14">
    <location>
        <begin position="151"/>
        <end position="203"/>
    </location>
</feature>
<evidence type="ECO:0000256" key="8">
    <source>
        <dbReference type="ARBA" id="ARBA00022989"/>
    </source>
</evidence>
<comment type="function">
    <text evidence="11">Required for CpsD phosphorylation. Involved in the regulation of capsular polysaccharide biosynthesis. May be part of a complex that directs the coordinated polymerization and export to the cell surface of the capsular polysaccharide.</text>
</comment>
<dbReference type="InterPro" id="IPR050445">
    <property type="entry name" value="Bact_polysacc_biosynth/exp"/>
</dbReference>
<evidence type="ECO:0000256" key="5">
    <source>
        <dbReference type="ARBA" id="ARBA00022475"/>
    </source>
</evidence>
<sequence>MSEEVNNETVIDLRRLFVLLKKNYLGIILWGVLGAIIAFLVSFILMTPKYSASIDLLVNQKASNESLQYNVQQADLQAINTYKDVIQKPVILDPVVKELRQKDNYAGNAESLANLVTISNETNSQVLTVTVTDTNAYTAADLANSIGRVFSQKIKKMMKVDNVTVVTKATANTTPVSPNKKLNLLIGIVVGLLIGIAIVVIKDLLDTTVRDEKFLTEELGLTSLGAISHIQGKKYRRVVNVTVGGNVDSEKLSRRRV</sequence>
<dbReference type="OrthoDB" id="2360475at2"/>
<dbReference type="InterPro" id="IPR032807">
    <property type="entry name" value="GNVR"/>
</dbReference>
<evidence type="ECO:0000256" key="10">
    <source>
        <dbReference type="ARBA" id="ARBA00023169"/>
    </source>
</evidence>
<evidence type="ECO:0000256" key="6">
    <source>
        <dbReference type="ARBA" id="ARBA00022692"/>
    </source>
</evidence>
<dbReference type="RefSeq" id="WP_057869114.1">
    <property type="nucleotide sequence ID" value="NZ_AZDX01000006.1"/>
</dbReference>
<evidence type="ECO:0000256" key="2">
    <source>
        <dbReference type="ARBA" id="ARBA00005132"/>
    </source>
</evidence>
<evidence type="ECO:0000313" key="15">
    <source>
        <dbReference type="EMBL" id="KRL07473.1"/>
    </source>
</evidence>
<dbReference type="GO" id="GO:0000271">
    <property type="term" value="P:polysaccharide biosynthetic process"/>
    <property type="evidence" value="ECO:0007669"/>
    <property type="project" value="UniProtKB-KW"/>
</dbReference>
<dbReference type="Pfam" id="PF13807">
    <property type="entry name" value="GNVR"/>
    <property type="match status" value="1"/>
</dbReference>
<evidence type="ECO:0000313" key="16">
    <source>
        <dbReference type="Proteomes" id="UP000051448"/>
    </source>
</evidence>
<keyword evidence="8 12" id="KW-1133">Transmembrane helix</keyword>
<gene>
    <name evidence="15" type="ORF">FC92_GL001862</name>
</gene>
<feature type="transmembrane region" description="Helical" evidence="12">
    <location>
        <begin position="182"/>
        <end position="201"/>
    </location>
</feature>
<dbReference type="GeneID" id="98310835"/>
<keyword evidence="5" id="KW-1003">Cell membrane</keyword>
<keyword evidence="9 12" id="KW-0472">Membrane</keyword>
<dbReference type="GO" id="GO:0004713">
    <property type="term" value="F:protein tyrosine kinase activity"/>
    <property type="evidence" value="ECO:0007669"/>
    <property type="project" value="TreeGrafter"/>
</dbReference>
<evidence type="ECO:0000256" key="1">
    <source>
        <dbReference type="ARBA" id="ARBA00004651"/>
    </source>
</evidence>
<keyword evidence="7" id="KW-0972">Capsule biogenesis/degradation</keyword>
<dbReference type="STRING" id="1423759.FC92_GL001862"/>
<dbReference type="AlphaFoldDB" id="A0A0R1MI42"/>
<comment type="caution">
    <text evidence="15">The sequence shown here is derived from an EMBL/GenBank/DDBJ whole genome shotgun (WGS) entry which is preliminary data.</text>
</comment>
<accession>A0A0R1MI42</accession>
<name>A0A0R1MI42_9LACO</name>
<comment type="similarity">
    <text evidence="3">Belongs to the CpsC/CapA family.</text>
</comment>
<feature type="domain" description="Polysaccharide chain length determinant N-terminal" evidence="13">
    <location>
        <begin position="11"/>
        <end position="99"/>
    </location>
</feature>
<evidence type="ECO:0000256" key="11">
    <source>
        <dbReference type="ARBA" id="ARBA00045736"/>
    </source>
</evidence>
<reference evidence="15 16" key="1">
    <citation type="journal article" date="2015" name="Genome Announc.">
        <title>Expanding the biotechnology potential of lactobacilli through comparative genomics of 213 strains and associated genera.</title>
        <authorList>
            <person name="Sun Z."/>
            <person name="Harris H.M."/>
            <person name="McCann A."/>
            <person name="Guo C."/>
            <person name="Argimon S."/>
            <person name="Zhang W."/>
            <person name="Yang X."/>
            <person name="Jeffery I.B."/>
            <person name="Cooney J.C."/>
            <person name="Kagawa T.F."/>
            <person name="Liu W."/>
            <person name="Song Y."/>
            <person name="Salvetti E."/>
            <person name="Wrobel A."/>
            <person name="Rasinkangas P."/>
            <person name="Parkhill J."/>
            <person name="Rea M.C."/>
            <person name="O'Sullivan O."/>
            <person name="Ritari J."/>
            <person name="Douillard F.P."/>
            <person name="Paul Ross R."/>
            <person name="Yang R."/>
            <person name="Briner A.E."/>
            <person name="Felis G.E."/>
            <person name="de Vos W.M."/>
            <person name="Barrangou R."/>
            <person name="Klaenhammer T.R."/>
            <person name="Caufield P.W."/>
            <person name="Cui Y."/>
            <person name="Zhang H."/>
            <person name="O'Toole P.W."/>
        </authorList>
    </citation>
    <scope>NUCLEOTIDE SEQUENCE [LARGE SCALE GENOMIC DNA]</scope>
    <source>
        <strain evidence="15 16">DSM 19519</strain>
    </source>
</reference>
<dbReference type="EMBL" id="AZDX01000006">
    <property type="protein sequence ID" value="KRL07473.1"/>
    <property type="molecule type" value="Genomic_DNA"/>
</dbReference>
<dbReference type="PANTHER" id="PTHR32309:SF13">
    <property type="entry name" value="FERRIC ENTEROBACTIN TRANSPORT PROTEIN FEPE"/>
    <property type="match status" value="1"/>
</dbReference>
<dbReference type="Proteomes" id="UP000051448">
    <property type="component" value="Unassembled WGS sequence"/>
</dbReference>
<dbReference type="PANTHER" id="PTHR32309">
    <property type="entry name" value="TYROSINE-PROTEIN KINASE"/>
    <property type="match status" value="1"/>
</dbReference>
<dbReference type="Pfam" id="PF02706">
    <property type="entry name" value="Wzz"/>
    <property type="match status" value="1"/>
</dbReference>
<protein>
    <recommendedName>
        <fullName evidence="4">Capsular polysaccharide biosynthesis protein CpsC</fullName>
    </recommendedName>
</protein>
<evidence type="ECO:0000256" key="12">
    <source>
        <dbReference type="SAM" id="Phobius"/>
    </source>
</evidence>
<evidence type="ECO:0000256" key="7">
    <source>
        <dbReference type="ARBA" id="ARBA00022903"/>
    </source>
</evidence>
<comment type="pathway">
    <text evidence="2">Capsule biogenesis; capsule polysaccharide biosynthesis.</text>
</comment>
<evidence type="ECO:0000256" key="3">
    <source>
        <dbReference type="ARBA" id="ARBA00006683"/>
    </source>
</evidence>
<keyword evidence="10" id="KW-0270">Exopolysaccharide synthesis</keyword>
<dbReference type="GO" id="GO:0005886">
    <property type="term" value="C:plasma membrane"/>
    <property type="evidence" value="ECO:0007669"/>
    <property type="project" value="UniProtKB-SubCell"/>
</dbReference>